<protein>
    <submittedName>
        <fullName evidence="2">Uncharacterized protein</fullName>
    </submittedName>
</protein>
<reference evidence="2" key="1">
    <citation type="journal article" date="2022" name="bioRxiv">
        <title>Sequencing and chromosome-scale assembly of the giantPleurodeles waltlgenome.</title>
        <authorList>
            <person name="Brown T."/>
            <person name="Elewa A."/>
            <person name="Iarovenko S."/>
            <person name="Subramanian E."/>
            <person name="Araus A.J."/>
            <person name="Petzold A."/>
            <person name="Susuki M."/>
            <person name="Suzuki K.-i.T."/>
            <person name="Hayashi T."/>
            <person name="Toyoda A."/>
            <person name="Oliveira C."/>
            <person name="Osipova E."/>
            <person name="Leigh N.D."/>
            <person name="Simon A."/>
            <person name="Yun M.H."/>
        </authorList>
    </citation>
    <scope>NUCLEOTIDE SEQUENCE</scope>
    <source>
        <strain evidence="2">20211129_DDA</strain>
        <tissue evidence="2">Liver</tissue>
    </source>
</reference>
<proteinExistence type="predicted"/>
<accession>A0AAV7RHC2</accession>
<dbReference type="Proteomes" id="UP001066276">
    <property type="component" value="Chromosome 5"/>
</dbReference>
<organism evidence="2 3">
    <name type="scientific">Pleurodeles waltl</name>
    <name type="common">Iberian ribbed newt</name>
    <dbReference type="NCBI Taxonomy" id="8319"/>
    <lineage>
        <taxon>Eukaryota</taxon>
        <taxon>Metazoa</taxon>
        <taxon>Chordata</taxon>
        <taxon>Craniata</taxon>
        <taxon>Vertebrata</taxon>
        <taxon>Euteleostomi</taxon>
        <taxon>Amphibia</taxon>
        <taxon>Batrachia</taxon>
        <taxon>Caudata</taxon>
        <taxon>Salamandroidea</taxon>
        <taxon>Salamandridae</taxon>
        <taxon>Pleurodelinae</taxon>
        <taxon>Pleurodeles</taxon>
    </lineage>
</organism>
<name>A0AAV7RHC2_PLEWA</name>
<sequence>MDQGAGPHQTGRCQEEEKGHLQQSVFMEEEVGDAEKEKVGDAEEEEGGDTKEENEDSGRETIDNGGNWGRTAGNIKLDLASRRLRGRPSEGAGHVPGGAIRHWTFHKSRLNIRII</sequence>
<feature type="compositionally biased region" description="Basic and acidic residues" evidence="1">
    <location>
        <begin position="48"/>
        <end position="62"/>
    </location>
</feature>
<gene>
    <name evidence="2" type="ORF">NDU88_004830</name>
</gene>
<comment type="caution">
    <text evidence="2">The sequence shown here is derived from an EMBL/GenBank/DDBJ whole genome shotgun (WGS) entry which is preliminary data.</text>
</comment>
<feature type="region of interest" description="Disordered" evidence="1">
    <location>
        <begin position="1"/>
        <end position="99"/>
    </location>
</feature>
<evidence type="ECO:0000313" key="3">
    <source>
        <dbReference type="Proteomes" id="UP001066276"/>
    </source>
</evidence>
<evidence type="ECO:0000256" key="1">
    <source>
        <dbReference type="SAM" id="MobiDB-lite"/>
    </source>
</evidence>
<dbReference type="EMBL" id="JANPWB010000009">
    <property type="protein sequence ID" value="KAJ1152052.1"/>
    <property type="molecule type" value="Genomic_DNA"/>
</dbReference>
<keyword evidence="3" id="KW-1185">Reference proteome</keyword>
<evidence type="ECO:0000313" key="2">
    <source>
        <dbReference type="EMBL" id="KAJ1152052.1"/>
    </source>
</evidence>
<dbReference type="AlphaFoldDB" id="A0AAV7RHC2"/>